<dbReference type="AlphaFoldDB" id="A0A4Y1R4F4"/>
<gene>
    <name evidence="1" type="ORF">Prudu_008565</name>
</gene>
<organism evidence="1">
    <name type="scientific">Prunus dulcis</name>
    <name type="common">Almond</name>
    <name type="synonym">Amygdalus dulcis</name>
    <dbReference type="NCBI Taxonomy" id="3755"/>
    <lineage>
        <taxon>Eukaryota</taxon>
        <taxon>Viridiplantae</taxon>
        <taxon>Streptophyta</taxon>
        <taxon>Embryophyta</taxon>
        <taxon>Tracheophyta</taxon>
        <taxon>Spermatophyta</taxon>
        <taxon>Magnoliopsida</taxon>
        <taxon>eudicotyledons</taxon>
        <taxon>Gunneridae</taxon>
        <taxon>Pentapetalae</taxon>
        <taxon>rosids</taxon>
        <taxon>fabids</taxon>
        <taxon>Rosales</taxon>
        <taxon>Rosaceae</taxon>
        <taxon>Amygdaloideae</taxon>
        <taxon>Amygdaleae</taxon>
        <taxon>Prunus</taxon>
    </lineage>
</organism>
<reference evidence="1" key="1">
    <citation type="journal article" date="2019" name="Science">
        <title>Mutation of a bHLH transcription factor allowed almond domestication.</title>
        <authorList>
            <person name="Sanchez-Perez R."/>
            <person name="Pavan S."/>
            <person name="Mazzeo R."/>
            <person name="Moldovan C."/>
            <person name="Aiese Cigliano R."/>
            <person name="Del Cueto J."/>
            <person name="Ricciardi F."/>
            <person name="Lotti C."/>
            <person name="Ricciardi L."/>
            <person name="Dicenta F."/>
            <person name="Lopez-Marques R.L."/>
            <person name="Lindberg Moller B."/>
        </authorList>
    </citation>
    <scope>NUCLEOTIDE SEQUENCE</scope>
</reference>
<dbReference type="PANTHER" id="PTHR36312">
    <property type="entry name" value="THIONIN-LIKE PROTEIN 1"/>
    <property type="match status" value="1"/>
</dbReference>
<sequence>MGKNLVTSKIHTKVFARSKMEAKRVRTIVIVSLVLGLLIGQSTASKFKDCYEVCFATCFPEKKDPIYCGGHCLRKCIFHPSSLDTQTYPKHFCKLGCATSLCNNISTKDNHNGGKVETCVDSCSRTCTATYNAGKH</sequence>
<dbReference type="PANTHER" id="PTHR36312:SF15">
    <property type="entry name" value="THIONIN-LIKE PROTEIN"/>
    <property type="match status" value="1"/>
</dbReference>
<dbReference type="EMBL" id="AP019299">
    <property type="protein sequence ID" value="BBG99009.1"/>
    <property type="molecule type" value="Genomic_DNA"/>
</dbReference>
<evidence type="ECO:0008006" key="2">
    <source>
        <dbReference type="Google" id="ProtNLM"/>
    </source>
</evidence>
<dbReference type="InterPro" id="IPR038975">
    <property type="entry name" value="THNL"/>
</dbReference>
<evidence type="ECO:0000313" key="1">
    <source>
        <dbReference type="EMBL" id="BBG99009.1"/>
    </source>
</evidence>
<name>A0A4Y1R4F4_PRUDU</name>
<proteinExistence type="predicted"/>
<protein>
    <recommendedName>
        <fullName evidence="2">Thionin-like protein 2</fullName>
    </recommendedName>
</protein>
<accession>A0A4Y1R4F4</accession>